<proteinExistence type="predicted"/>
<name>A0A7V4WWC6_CALAY</name>
<protein>
    <recommendedName>
        <fullName evidence="2">PorV/PorQ family protein</fullName>
    </recommendedName>
</protein>
<reference evidence="1" key="1">
    <citation type="journal article" date="2020" name="mSystems">
        <title>Genome- and Community-Level Interaction Insights into Carbon Utilization and Element Cycling Functions of Hydrothermarchaeota in Hydrothermal Sediment.</title>
        <authorList>
            <person name="Zhou Z."/>
            <person name="Liu Y."/>
            <person name="Xu W."/>
            <person name="Pan J."/>
            <person name="Luo Z.H."/>
            <person name="Li M."/>
        </authorList>
    </citation>
    <scope>NUCLEOTIDE SEQUENCE [LARGE SCALE GENOMIC DNA]</scope>
    <source>
        <strain evidence="1">HyVt-577</strain>
    </source>
</reference>
<dbReference type="EMBL" id="DRQG01000143">
    <property type="protein sequence ID" value="HGY57065.1"/>
    <property type="molecule type" value="Genomic_DNA"/>
</dbReference>
<accession>A0A7V4WWC6</accession>
<dbReference type="SUPFAM" id="SSF56935">
    <property type="entry name" value="Porins"/>
    <property type="match status" value="1"/>
</dbReference>
<dbReference type="AlphaFoldDB" id="A0A7V4WWC6"/>
<comment type="caution">
    <text evidence="1">The sequence shown here is derived from an EMBL/GenBank/DDBJ whole genome shotgun (WGS) entry which is preliminary data.</text>
</comment>
<evidence type="ECO:0008006" key="2">
    <source>
        <dbReference type="Google" id="ProtNLM"/>
    </source>
</evidence>
<gene>
    <name evidence="1" type="ORF">ENK44_15255</name>
</gene>
<dbReference type="Proteomes" id="UP000885779">
    <property type="component" value="Unassembled WGS sequence"/>
</dbReference>
<sequence length="374" mass="41884">MKTIFFLLLFTTLSFAGDEDRVPRVDPGYLGSFSIDAQNALGFSNMIHSAVGEIASANPASLDNFSEIAIGVDFHFQTVSEKTLSNFSQKITYAKSWLPASFGFVLPLKNWRVGLGFSRKYSEQNEINSYLILLPDGIKNELKAEEESIIYSPSFMASYSFGNLFTQEDRLIIGGQFFWNTWKVEGNIGEETSNLKTSGINWKAGILYRVNRYFGMGLTYESKFLAEGTLESSIGSIVYKNTKSFITPSRLALGVELSATERLSVAGTVVSYFWSEVKDNYKNSLNISFNTICKISEPLSISLGFYQLNRIYEPSDSFLNRGETIGFLSAGIKAAVQNFDLRLEVLDSRLFSSDRHKFTVGKIGLDYVFDMPIK</sequence>
<evidence type="ECO:0000313" key="1">
    <source>
        <dbReference type="EMBL" id="HGY57065.1"/>
    </source>
</evidence>
<organism evidence="1">
    <name type="scientific">Caldithrix abyssi</name>
    <dbReference type="NCBI Taxonomy" id="187145"/>
    <lineage>
        <taxon>Bacteria</taxon>
        <taxon>Pseudomonadati</taxon>
        <taxon>Calditrichota</taxon>
        <taxon>Calditrichia</taxon>
        <taxon>Calditrichales</taxon>
        <taxon>Calditrichaceae</taxon>
        <taxon>Caldithrix</taxon>
    </lineage>
</organism>
<dbReference type="Gene3D" id="2.40.160.60">
    <property type="entry name" value="Outer membrane protein transport protein (OMPP1/FadL/TodX)"/>
    <property type="match status" value="1"/>
</dbReference>